<feature type="domain" description="ABC3 transporter permease C-terminal" evidence="7">
    <location>
        <begin position="322"/>
        <end position="447"/>
    </location>
</feature>
<name>A0A0F4QGM8_9GAMM</name>
<keyword evidence="3 6" id="KW-0812">Transmembrane</keyword>
<comment type="caution">
    <text evidence="9">The sequence shown here is derived from an EMBL/GenBank/DDBJ whole genome shotgun (WGS) entry which is preliminary data.</text>
</comment>
<feature type="transmembrane region" description="Helical" evidence="6">
    <location>
        <begin position="418"/>
        <end position="440"/>
    </location>
</feature>
<evidence type="ECO:0000256" key="1">
    <source>
        <dbReference type="ARBA" id="ARBA00004651"/>
    </source>
</evidence>
<dbReference type="RefSeq" id="WP_046006333.1">
    <property type="nucleotide sequence ID" value="NZ_JXYA01000044.1"/>
</dbReference>
<protein>
    <submittedName>
        <fullName evidence="9">Uncharacterized protein</fullName>
    </submittedName>
</protein>
<sequence length="453" mass="50997">MKDLMQLAWRGLKQKRKLTLLMVLNLAIGITLLLTMGTIVTRSGHSPIDQRADRVYHVSLNFMDPEFDRRSEFRSPPLTYRDAGALAEAFSANDTTRISFNYTTSFVLDLPDNSVRPVTAEASAADPQYFDLLQVPFIYGAPWREDMQDAAVIVLDKKANDLLFGGANSIGKQVVINNRQLEVVGVMDMSAYLRRFQNMRFQARANDMAVVPLGYAHANNLPRTGYMPCRTKEEAARTRYRREDVQGLKSAECGYLHAWAVLDPMQHDNSHAELILWMRNYTQQQASQGRFGHSESYYLTQLASLNDRMSDNLYWEQIYLKFAYLLFAICLINTIGILLAKNQSRAKLVSLYRALGANKLYILKVQLLELSMLSGAAIALGLLLAQFGLVAMFHLALYQADYLADAEQVRRMYSMDTLFALQAAVGIFVAIFAAGLYPIIKASRIAPAAQLRG</sequence>
<evidence type="ECO:0000313" key="9">
    <source>
        <dbReference type="EMBL" id="KJZ06771.1"/>
    </source>
</evidence>
<accession>A0A0F4QGM8</accession>
<proteinExistence type="predicted"/>
<feature type="domain" description="MacB-like periplasmic core" evidence="8">
    <location>
        <begin position="19"/>
        <end position="220"/>
    </location>
</feature>
<dbReference type="OrthoDB" id="6280401at2"/>
<evidence type="ECO:0000256" key="5">
    <source>
        <dbReference type="ARBA" id="ARBA00023136"/>
    </source>
</evidence>
<evidence type="ECO:0000256" key="6">
    <source>
        <dbReference type="SAM" id="Phobius"/>
    </source>
</evidence>
<dbReference type="InterPro" id="IPR003838">
    <property type="entry name" value="ABC3_permease_C"/>
</dbReference>
<dbReference type="Proteomes" id="UP000033452">
    <property type="component" value="Unassembled WGS sequence"/>
</dbReference>
<evidence type="ECO:0000256" key="3">
    <source>
        <dbReference type="ARBA" id="ARBA00022692"/>
    </source>
</evidence>
<keyword evidence="2" id="KW-1003">Cell membrane</keyword>
<dbReference type="GO" id="GO:0022857">
    <property type="term" value="F:transmembrane transporter activity"/>
    <property type="evidence" value="ECO:0007669"/>
    <property type="project" value="TreeGrafter"/>
</dbReference>
<keyword evidence="5 6" id="KW-0472">Membrane</keyword>
<dbReference type="InterPro" id="IPR025857">
    <property type="entry name" value="MacB_PCD"/>
</dbReference>
<keyword evidence="10" id="KW-1185">Reference proteome</keyword>
<dbReference type="Pfam" id="PF12704">
    <property type="entry name" value="MacB_PCD"/>
    <property type="match status" value="1"/>
</dbReference>
<evidence type="ECO:0000259" key="7">
    <source>
        <dbReference type="Pfam" id="PF02687"/>
    </source>
</evidence>
<feature type="transmembrane region" description="Helical" evidence="6">
    <location>
        <begin position="373"/>
        <end position="398"/>
    </location>
</feature>
<keyword evidence="4 6" id="KW-1133">Transmembrane helix</keyword>
<dbReference type="PANTHER" id="PTHR30572:SF18">
    <property type="entry name" value="ABC-TYPE MACROLIDE FAMILY EXPORT SYSTEM PERMEASE COMPONENT 2"/>
    <property type="match status" value="1"/>
</dbReference>
<evidence type="ECO:0000256" key="4">
    <source>
        <dbReference type="ARBA" id="ARBA00022989"/>
    </source>
</evidence>
<reference evidence="9 10" key="1">
    <citation type="journal article" date="2015" name="BMC Genomics">
        <title>Genome mining reveals unlocked bioactive potential of marine Gram-negative bacteria.</title>
        <authorList>
            <person name="Machado H."/>
            <person name="Sonnenschein E.C."/>
            <person name="Melchiorsen J."/>
            <person name="Gram L."/>
        </authorList>
    </citation>
    <scope>NUCLEOTIDE SEQUENCE [LARGE SCALE GENOMIC DNA]</scope>
    <source>
        <strain evidence="9 10">S2471</strain>
    </source>
</reference>
<feature type="transmembrane region" description="Helical" evidence="6">
    <location>
        <begin position="318"/>
        <end position="340"/>
    </location>
</feature>
<comment type="subcellular location">
    <subcellularLocation>
        <location evidence="1">Cell membrane</location>
        <topology evidence="1">Multi-pass membrane protein</topology>
    </subcellularLocation>
</comment>
<dbReference type="InterPro" id="IPR050250">
    <property type="entry name" value="Macrolide_Exporter_MacB"/>
</dbReference>
<dbReference type="PANTHER" id="PTHR30572">
    <property type="entry name" value="MEMBRANE COMPONENT OF TRANSPORTER-RELATED"/>
    <property type="match status" value="1"/>
</dbReference>
<organism evidence="9 10">
    <name type="scientific">Pseudoalteromonas rubra</name>
    <dbReference type="NCBI Taxonomy" id="43658"/>
    <lineage>
        <taxon>Bacteria</taxon>
        <taxon>Pseudomonadati</taxon>
        <taxon>Pseudomonadota</taxon>
        <taxon>Gammaproteobacteria</taxon>
        <taxon>Alteromonadales</taxon>
        <taxon>Pseudoalteromonadaceae</taxon>
        <taxon>Pseudoalteromonas</taxon>
    </lineage>
</organism>
<evidence type="ECO:0000313" key="10">
    <source>
        <dbReference type="Proteomes" id="UP000033452"/>
    </source>
</evidence>
<evidence type="ECO:0000259" key="8">
    <source>
        <dbReference type="Pfam" id="PF12704"/>
    </source>
</evidence>
<dbReference type="Pfam" id="PF02687">
    <property type="entry name" value="FtsX"/>
    <property type="match status" value="1"/>
</dbReference>
<gene>
    <name evidence="9" type="ORF">TW77_17805</name>
</gene>
<dbReference type="EMBL" id="JXYA01000044">
    <property type="protein sequence ID" value="KJZ06771.1"/>
    <property type="molecule type" value="Genomic_DNA"/>
</dbReference>
<evidence type="ECO:0000256" key="2">
    <source>
        <dbReference type="ARBA" id="ARBA00022475"/>
    </source>
</evidence>
<dbReference type="GO" id="GO:0005886">
    <property type="term" value="C:plasma membrane"/>
    <property type="evidence" value="ECO:0007669"/>
    <property type="project" value="UniProtKB-SubCell"/>
</dbReference>
<feature type="transmembrane region" description="Helical" evidence="6">
    <location>
        <begin position="20"/>
        <end position="40"/>
    </location>
</feature>
<dbReference type="AlphaFoldDB" id="A0A0F4QGM8"/>
<dbReference type="PATRIC" id="fig|43658.5.peg.3759"/>